<dbReference type="EMBL" id="MFAH01000038">
    <property type="protein sequence ID" value="OGD70926.1"/>
    <property type="molecule type" value="Genomic_DNA"/>
</dbReference>
<dbReference type="Proteomes" id="UP000177390">
    <property type="component" value="Unassembled WGS sequence"/>
</dbReference>
<name>A0A1F5EUI6_9BACT</name>
<evidence type="ECO:0000313" key="1">
    <source>
        <dbReference type="EMBL" id="OGD70926.1"/>
    </source>
</evidence>
<accession>A0A1F5EUI6</accession>
<reference evidence="1 2" key="1">
    <citation type="journal article" date="2016" name="Nat. Commun.">
        <title>Thousands of microbial genomes shed light on interconnected biogeochemical processes in an aquifer system.</title>
        <authorList>
            <person name="Anantharaman K."/>
            <person name="Brown C.T."/>
            <person name="Hug L.A."/>
            <person name="Sharon I."/>
            <person name="Castelle C.J."/>
            <person name="Probst A.J."/>
            <person name="Thomas B.C."/>
            <person name="Singh A."/>
            <person name="Wilkins M.J."/>
            <person name="Karaoz U."/>
            <person name="Brodie E.L."/>
            <person name="Williams K.H."/>
            <person name="Hubbard S.S."/>
            <person name="Banfield J.F."/>
        </authorList>
    </citation>
    <scope>NUCLEOTIDE SEQUENCE [LARGE SCALE GENOMIC DNA]</scope>
</reference>
<proteinExistence type="predicted"/>
<organism evidence="1 2">
    <name type="scientific">Candidatus Collierbacteria bacterium RIFCSPHIGHO2_02_FULL_49_10</name>
    <dbReference type="NCBI Taxonomy" id="1817723"/>
    <lineage>
        <taxon>Bacteria</taxon>
        <taxon>Candidatus Collieribacteriota</taxon>
    </lineage>
</organism>
<protein>
    <submittedName>
        <fullName evidence="1">Uncharacterized protein</fullName>
    </submittedName>
</protein>
<evidence type="ECO:0000313" key="2">
    <source>
        <dbReference type="Proteomes" id="UP000177390"/>
    </source>
</evidence>
<comment type="caution">
    <text evidence="1">The sequence shown here is derived from an EMBL/GenBank/DDBJ whole genome shotgun (WGS) entry which is preliminary data.</text>
</comment>
<dbReference type="AlphaFoldDB" id="A0A1F5EUI6"/>
<sequence>MGKETPNRRELSELTDKLGFLSDITGLPITNLAAFPELAEFGRQRRFADEIPFSLELTLGEKEEEYHLMVQISLGYDDEFGEWVPSWSWNLAYNDEEIFATHRWSSAPETFTEKTLRDTTGATSFLVEKTGRLLGGPDTGVAFMDYERCTLESLKGKDSYFESIYLALMTHMKEIGREMPPILSKRKDIAELMAKGDGRGVEKILKAISLFELPYLEPRCQKHVNREMEVIRERMGWEERRRDKDVSLSEFDPNLMVITIEMGETKLPPYNILVVENDLDNFGGFSQVVIHALEGDGRYRGTNVITEYNLPNCMALAEADRVDLIIFDWTNPTSWEVLMVRNEPNSFYNLFYGDTQGTILIGVEGPQFGTNDGKVLDEKAMNEKADKTGIRATWMKMIAEACLNEGVAVPPHFIVKDSFTDRDMSNIVSQKLGNPLKKRR</sequence>
<gene>
    <name evidence="1" type="ORF">A3D09_02995</name>
</gene>